<gene>
    <name evidence="4" type="ORF">HY076_08830</name>
</gene>
<protein>
    <recommendedName>
        <fullName evidence="2">dTDP-4-dehydrorhamnose reductase</fullName>
        <ecNumber evidence="2">1.1.1.133</ecNumber>
    </recommendedName>
</protein>
<name>A0A9D6L851_UNCEI</name>
<dbReference type="InterPro" id="IPR029903">
    <property type="entry name" value="RmlD-like-bd"/>
</dbReference>
<feature type="domain" description="RmlD-like substrate binding" evidence="3">
    <location>
        <begin position="11"/>
        <end position="295"/>
    </location>
</feature>
<evidence type="ECO:0000256" key="1">
    <source>
        <dbReference type="ARBA" id="ARBA00010944"/>
    </source>
</evidence>
<comment type="similarity">
    <text evidence="1 2">Belongs to the dTDP-4-dehydrorhamnose reductase family.</text>
</comment>
<dbReference type="EMBL" id="JACQAY010000293">
    <property type="protein sequence ID" value="MBI3540361.1"/>
    <property type="molecule type" value="Genomic_DNA"/>
</dbReference>
<dbReference type="PANTHER" id="PTHR10491:SF4">
    <property type="entry name" value="METHIONINE ADENOSYLTRANSFERASE 2 SUBUNIT BETA"/>
    <property type="match status" value="1"/>
</dbReference>
<dbReference type="Pfam" id="PF04321">
    <property type="entry name" value="RmlD_sub_bind"/>
    <property type="match status" value="1"/>
</dbReference>
<dbReference type="Gene3D" id="3.40.50.720">
    <property type="entry name" value="NAD(P)-binding Rossmann-like Domain"/>
    <property type="match status" value="1"/>
</dbReference>
<dbReference type="InterPro" id="IPR005913">
    <property type="entry name" value="dTDP_dehydrorham_reduct"/>
</dbReference>
<dbReference type="Proteomes" id="UP000807850">
    <property type="component" value="Unassembled WGS sequence"/>
</dbReference>
<evidence type="ECO:0000259" key="3">
    <source>
        <dbReference type="Pfam" id="PF04321"/>
    </source>
</evidence>
<organism evidence="4 5">
    <name type="scientific">Eiseniibacteriota bacterium</name>
    <dbReference type="NCBI Taxonomy" id="2212470"/>
    <lineage>
        <taxon>Bacteria</taxon>
        <taxon>Candidatus Eiseniibacteriota</taxon>
    </lineage>
</organism>
<proteinExistence type="inferred from homology"/>
<dbReference type="InterPro" id="IPR036291">
    <property type="entry name" value="NAD(P)-bd_dom_sf"/>
</dbReference>
<comment type="caution">
    <text evidence="4">The sequence shown here is derived from an EMBL/GenBank/DDBJ whole genome shotgun (WGS) entry which is preliminary data.</text>
</comment>
<comment type="pathway">
    <text evidence="2">Carbohydrate biosynthesis; dTDP-L-rhamnose biosynthesis.</text>
</comment>
<evidence type="ECO:0000313" key="5">
    <source>
        <dbReference type="Proteomes" id="UP000807850"/>
    </source>
</evidence>
<keyword evidence="2" id="KW-0560">Oxidoreductase</keyword>
<keyword evidence="2" id="KW-0521">NADP</keyword>
<sequence length="304" mass="32581">MSASRVLAAPVILGASGLVGGAFLAALRARGAAVRGTYRTQPGPGLDPLDLAGEGAAYLDSVAPSLVILTSALTHVDYCESHPEETHERNVRQLEPIVAWCGRAGVPLVFFSTDYLFDGREGPYDEDTAPHPLNVYGRSKLEGEALVRALGRHAVLRITNVFDIGFDVKNFLIRCLDHLRQRKPLIVPGDQLATPTYATWLAAETLDLLARGAIAAPGTPGVLHLGCDEMISRVDFATRVAAILGADASIVEGKPTAELHQAAPRPLMGGLRNDRLKRLLGVAAIRFDDALADLTPRLREAYRA</sequence>
<evidence type="ECO:0000256" key="2">
    <source>
        <dbReference type="RuleBase" id="RU364082"/>
    </source>
</evidence>
<reference evidence="4" key="1">
    <citation type="submission" date="2020-07" db="EMBL/GenBank/DDBJ databases">
        <title>Huge and variable diversity of episymbiotic CPR bacteria and DPANN archaea in groundwater ecosystems.</title>
        <authorList>
            <person name="He C.Y."/>
            <person name="Keren R."/>
            <person name="Whittaker M."/>
            <person name="Farag I.F."/>
            <person name="Doudna J."/>
            <person name="Cate J.H.D."/>
            <person name="Banfield J.F."/>
        </authorList>
    </citation>
    <scope>NUCLEOTIDE SEQUENCE</scope>
    <source>
        <strain evidence="4">NC_groundwater_928_Pr1_S-0.2um_72_17</strain>
    </source>
</reference>
<evidence type="ECO:0000313" key="4">
    <source>
        <dbReference type="EMBL" id="MBI3540361.1"/>
    </source>
</evidence>
<dbReference type="SUPFAM" id="SSF51735">
    <property type="entry name" value="NAD(P)-binding Rossmann-fold domains"/>
    <property type="match status" value="1"/>
</dbReference>
<accession>A0A9D6L851</accession>
<dbReference type="GO" id="GO:0008831">
    <property type="term" value="F:dTDP-4-dehydrorhamnose reductase activity"/>
    <property type="evidence" value="ECO:0007669"/>
    <property type="project" value="UniProtKB-EC"/>
</dbReference>
<dbReference type="CDD" id="cd05254">
    <property type="entry name" value="dTDP_HR_like_SDR_e"/>
    <property type="match status" value="1"/>
</dbReference>
<dbReference type="PANTHER" id="PTHR10491">
    <property type="entry name" value="DTDP-4-DEHYDRORHAMNOSE REDUCTASE"/>
    <property type="match status" value="1"/>
</dbReference>
<dbReference type="AlphaFoldDB" id="A0A9D6L851"/>
<dbReference type="EC" id="1.1.1.133" evidence="2"/>
<comment type="function">
    <text evidence="2">Catalyzes the reduction of dTDP-6-deoxy-L-lyxo-4-hexulose to yield dTDP-L-rhamnose.</text>
</comment>